<dbReference type="PROSITE" id="PS51318">
    <property type="entry name" value="TAT"/>
    <property type="match status" value="1"/>
</dbReference>
<dbReference type="AlphaFoldDB" id="A0A840TPX7"/>
<gene>
    <name evidence="3" type="ORF">HNQ92_004556</name>
</gene>
<dbReference type="NCBIfam" id="TIGR01409">
    <property type="entry name" value="TAT_signal_seq"/>
    <property type="match status" value="1"/>
</dbReference>
<sequence>MAQNSRRDFLKKSTLGVSTLGATTLGVSTLGLTGLSAQAEVLPKPQVPHPARQVWVATLTQHNMEGTSCEQVIQAALKQMENALPFRPDIICLPEVFHVAGVKGGRPSITQTAEDGSGKVIGPFQAFAKQHRCYVICSVYALENGRYYNSAFVIDRQGQVVGKYHKIRPTTGEMDKGISPGPLDPPVFKTDFGTIGIQTCFDIEWPDGWRRLRQKGAELVFWTSAFAGGKMVNTMAWLNKYPVVSSTRKGTTKICDVTGEELAVSGSYSRWGVCAPINLEKVFLHTYPYNQQFPAIQQKYGQKVRIYTLHEEEFSIIESMDPEVKVADIMREFNLKTHEEHMQIAENEQKKFWL</sequence>
<dbReference type="SUPFAM" id="SSF56317">
    <property type="entry name" value="Carbon-nitrogen hydrolase"/>
    <property type="match status" value="1"/>
</dbReference>
<dbReference type="CDD" id="cd07197">
    <property type="entry name" value="nitrilase"/>
    <property type="match status" value="1"/>
</dbReference>
<proteinExistence type="predicted"/>
<evidence type="ECO:0000256" key="1">
    <source>
        <dbReference type="ARBA" id="ARBA00022801"/>
    </source>
</evidence>
<keyword evidence="1 3" id="KW-0378">Hydrolase</keyword>
<protein>
    <submittedName>
        <fullName evidence="3">Putative amidohydrolase</fullName>
    </submittedName>
</protein>
<accession>A0A840TPX7</accession>
<dbReference type="PANTHER" id="PTHR43674:SF2">
    <property type="entry name" value="BETA-UREIDOPROPIONASE"/>
    <property type="match status" value="1"/>
</dbReference>
<dbReference type="Pfam" id="PF00795">
    <property type="entry name" value="CN_hydrolase"/>
    <property type="match status" value="1"/>
</dbReference>
<dbReference type="InterPro" id="IPR050345">
    <property type="entry name" value="Aliph_Amidase/BUP"/>
</dbReference>
<feature type="domain" description="CN hydrolase" evidence="2">
    <location>
        <begin position="55"/>
        <end position="279"/>
    </location>
</feature>
<name>A0A840TPX7_9BACT</name>
<dbReference type="PROSITE" id="PS50263">
    <property type="entry name" value="CN_HYDROLASE"/>
    <property type="match status" value="1"/>
</dbReference>
<organism evidence="3 4">
    <name type="scientific">Rhabdobacter roseus</name>
    <dbReference type="NCBI Taxonomy" id="1655419"/>
    <lineage>
        <taxon>Bacteria</taxon>
        <taxon>Pseudomonadati</taxon>
        <taxon>Bacteroidota</taxon>
        <taxon>Cytophagia</taxon>
        <taxon>Cytophagales</taxon>
        <taxon>Cytophagaceae</taxon>
        <taxon>Rhabdobacter</taxon>
    </lineage>
</organism>
<reference evidence="3 4" key="1">
    <citation type="submission" date="2020-08" db="EMBL/GenBank/DDBJ databases">
        <title>Genomic Encyclopedia of Type Strains, Phase IV (KMG-IV): sequencing the most valuable type-strain genomes for metagenomic binning, comparative biology and taxonomic classification.</title>
        <authorList>
            <person name="Goeker M."/>
        </authorList>
    </citation>
    <scope>NUCLEOTIDE SEQUENCE [LARGE SCALE GENOMIC DNA]</scope>
    <source>
        <strain evidence="3 4">DSM 105074</strain>
    </source>
</reference>
<dbReference type="Gene3D" id="3.60.110.10">
    <property type="entry name" value="Carbon-nitrogen hydrolase"/>
    <property type="match status" value="1"/>
</dbReference>
<dbReference type="Proteomes" id="UP000557307">
    <property type="component" value="Unassembled WGS sequence"/>
</dbReference>
<dbReference type="InterPro" id="IPR019546">
    <property type="entry name" value="TAT_signal_bac_arc"/>
</dbReference>
<dbReference type="PANTHER" id="PTHR43674">
    <property type="entry name" value="NITRILASE C965.09-RELATED"/>
    <property type="match status" value="1"/>
</dbReference>
<dbReference type="EMBL" id="JACHGF010000009">
    <property type="protein sequence ID" value="MBB5286396.1"/>
    <property type="molecule type" value="Genomic_DNA"/>
</dbReference>
<dbReference type="GO" id="GO:0016811">
    <property type="term" value="F:hydrolase activity, acting on carbon-nitrogen (but not peptide) bonds, in linear amides"/>
    <property type="evidence" value="ECO:0007669"/>
    <property type="project" value="TreeGrafter"/>
</dbReference>
<dbReference type="InterPro" id="IPR036526">
    <property type="entry name" value="C-N_Hydrolase_sf"/>
</dbReference>
<dbReference type="InterPro" id="IPR006311">
    <property type="entry name" value="TAT_signal"/>
</dbReference>
<evidence type="ECO:0000313" key="3">
    <source>
        <dbReference type="EMBL" id="MBB5286396.1"/>
    </source>
</evidence>
<comment type="caution">
    <text evidence="3">The sequence shown here is derived from an EMBL/GenBank/DDBJ whole genome shotgun (WGS) entry which is preliminary data.</text>
</comment>
<keyword evidence="4" id="KW-1185">Reference proteome</keyword>
<dbReference type="InterPro" id="IPR003010">
    <property type="entry name" value="C-N_Hydrolase"/>
</dbReference>
<evidence type="ECO:0000313" key="4">
    <source>
        <dbReference type="Proteomes" id="UP000557307"/>
    </source>
</evidence>
<dbReference type="RefSeq" id="WP_184177478.1">
    <property type="nucleotide sequence ID" value="NZ_JACHGF010000009.1"/>
</dbReference>
<evidence type="ECO:0000259" key="2">
    <source>
        <dbReference type="PROSITE" id="PS50263"/>
    </source>
</evidence>